<name>A0AAV6LK28_9ERIC</name>
<keyword evidence="2" id="KW-1185">Reference proteome</keyword>
<organism evidence="1 2">
    <name type="scientific">Rhododendron griersonianum</name>
    <dbReference type="NCBI Taxonomy" id="479676"/>
    <lineage>
        <taxon>Eukaryota</taxon>
        <taxon>Viridiplantae</taxon>
        <taxon>Streptophyta</taxon>
        <taxon>Embryophyta</taxon>
        <taxon>Tracheophyta</taxon>
        <taxon>Spermatophyta</taxon>
        <taxon>Magnoliopsida</taxon>
        <taxon>eudicotyledons</taxon>
        <taxon>Gunneridae</taxon>
        <taxon>Pentapetalae</taxon>
        <taxon>asterids</taxon>
        <taxon>Ericales</taxon>
        <taxon>Ericaceae</taxon>
        <taxon>Ericoideae</taxon>
        <taxon>Rhodoreae</taxon>
        <taxon>Rhododendron</taxon>
    </lineage>
</organism>
<dbReference type="EMBL" id="JACTNZ010000001">
    <property type="protein sequence ID" value="KAG5564689.1"/>
    <property type="molecule type" value="Genomic_DNA"/>
</dbReference>
<protein>
    <submittedName>
        <fullName evidence="1">Uncharacterized protein</fullName>
    </submittedName>
</protein>
<evidence type="ECO:0000313" key="1">
    <source>
        <dbReference type="EMBL" id="KAG5564689.1"/>
    </source>
</evidence>
<comment type="caution">
    <text evidence="1">The sequence shown here is derived from an EMBL/GenBank/DDBJ whole genome shotgun (WGS) entry which is preliminary data.</text>
</comment>
<dbReference type="Proteomes" id="UP000823749">
    <property type="component" value="Chromosome 1"/>
</dbReference>
<proteinExistence type="predicted"/>
<dbReference type="AlphaFoldDB" id="A0AAV6LK28"/>
<reference evidence="1" key="1">
    <citation type="submission" date="2020-08" db="EMBL/GenBank/DDBJ databases">
        <title>Plant Genome Project.</title>
        <authorList>
            <person name="Zhang R.-G."/>
        </authorList>
    </citation>
    <scope>NUCLEOTIDE SEQUENCE</scope>
    <source>
        <strain evidence="1">WSP0</strain>
        <tissue evidence="1">Leaf</tissue>
    </source>
</reference>
<evidence type="ECO:0000313" key="2">
    <source>
        <dbReference type="Proteomes" id="UP000823749"/>
    </source>
</evidence>
<sequence>MSPTTLTTTNLVPPVSTFFSRLLSLPCTPDSPTTSSLFTTMTFMDPSISLNPSPQDAPILDEAGRFWALTTTSSSSLIRCYSEFSMRNWESLWNVSTLFSVASFIACVVLPKEEANFRMAAGAKRPWAMAYDPSVEKWEPLPDPPHRPRYHPMFTTAIDGGGQWGPCIVVPWDCLLQIYHVYAKCWELRRFDCDHIFGFPLDKFVTANSSAGVAVAVETKLYWYMAYKQCLV</sequence>
<accession>A0AAV6LK28</accession>
<gene>
    <name evidence="1" type="ORF">RHGRI_000767</name>
</gene>